<gene>
    <name evidence="5" type="ORF">RM479_19670</name>
</gene>
<name>A0ABU2MED6_9ACTN</name>
<keyword evidence="2" id="KW-0521">NADP</keyword>
<proteinExistence type="inferred from homology"/>
<dbReference type="InterPro" id="IPR023210">
    <property type="entry name" value="NADP_OxRdtase_dom"/>
</dbReference>
<accession>A0ABU2MED6</accession>
<evidence type="ECO:0000313" key="6">
    <source>
        <dbReference type="Proteomes" id="UP001183390"/>
    </source>
</evidence>
<dbReference type="Pfam" id="PF00248">
    <property type="entry name" value="Aldo_ket_red"/>
    <property type="match status" value="1"/>
</dbReference>
<dbReference type="InterPro" id="IPR020471">
    <property type="entry name" value="AKR"/>
</dbReference>
<dbReference type="PROSITE" id="PS00062">
    <property type="entry name" value="ALDOKETO_REDUCTASE_2"/>
    <property type="match status" value="1"/>
</dbReference>
<dbReference type="SUPFAM" id="SSF51430">
    <property type="entry name" value="NAD(P)-linked oxidoreductase"/>
    <property type="match status" value="1"/>
</dbReference>
<dbReference type="Gene3D" id="3.20.20.100">
    <property type="entry name" value="NADP-dependent oxidoreductase domain"/>
    <property type="match status" value="1"/>
</dbReference>
<dbReference type="InterPro" id="IPR018170">
    <property type="entry name" value="Aldo/ket_reductase_CS"/>
</dbReference>
<dbReference type="PANTHER" id="PTHR43827">
    <property type="entry name" value="2,5-DIKETO-D-GLUCONIC ACID REDUCTASE"/>
    <property type="match status" value="1"/>
</dbReference>
<comment type="similarity">
    <text evidence="1">Belongs to the aldo/keto reductase family.</text>
</comment>
<comment type="caution">
    <text evidence="5">The sequence shown here is derived from an EMBL/GenBank/DDBJ whole genome shotgun (WGS) entry which is preliminary data.</text>
</comment>
<dbReference type="PROSITE" id="PS00063">
    <property type="entry name" value="ALDOKETO_REDUCTASE_3"/>
    <property type="match status" value="1"/>
</dbReference>
<dbReference type="EMBL" id="JAVREP010000014">
    <property type="protein sequence ID" value="MDT0330641.1"/>
    <property type="molecule type" value="Genomic_DNA"/>
</dbReference>
<keyword evidence="3" id="KW-0560">Oxidoreductase</keyword>
<dbReference type="PIRSF" id="PIRSF000097">
    <property type="entry name" value="AKR"/>
    <property type="match status" value="1"/>
</dbReference>
<dbReference type="RefSeq" id="WP_311513186.1">
    <property type="nucleotide sequence ID" value="NZ_JAVREP010000014.1"/>
</dbReference>
<dbReference type="InterPro" id="IPR036812">
    <property type="entry name" value="NAD(P)_OxRdtase_dom_sf"/>
</dbReference>
<evidence type="ECO:0000259" key="4">
    <source>
        <dbReference type="Pfam" id="PF00248"/>
    </source>
</evidence>
<dbReference type="PRINTS" id="PR00069">
    <property type="entry name" value="ALDKETRDTASE"/>
</dbReference>
<organism evidence="5 6">
    <name type="scientific">Nocardiopsis lambiniae</name>
    <dbReference type="NCBI Taxonomy" id="3075539"/>
    <lineage>
        <taxon>Bacteria</taxon>
        <taxon>Bacillati</taxon>
        <taxon>Actinomycetota</taxon>
        <taxon>Actinomycetes</taxon>
        <taxon>Streptosporangiales</taxon>
        <taxon>Nocardiopsidaceae</taxon>
        <taxon>Nocardiopsis</taxon>
    </lineage>
</organism>
<evidence type="ECO:0000313" key="5">
    <source>
        <dbReference type="EMBL" id="MDT0330641.1"/>
    </source>
</evidence>
<evidence type="ECO:0000256" key="2">
    <source>
        <dbReference type="ARBA" id="ARBA00022857"/>
    </source>
</evidence>
<keyword evidence="6" id="KW-1185">Reference proteome</keyword>
<protein>
    <submittedName>
        <fullName evidence="5">Aldo/keto reductase</fullName>
    </submittedName>
</protein>
<reference evidence="6" key="1">
    <citation type="submission" date="2023-07" db="EMBL/GenBank/DDBJ databases">
        <title>30 novel species of actinomycetes from the DSMZ collection.</title>
        <authorList>
            <person name="Nouioui I."/>
        </authorList>
    </citation>
    <scope>NUCLEOTIDE SEQUENCE [LARGE SCALE GENOMIC DNA]</scope>
    <source>
        <strain evidence="6">DSM 44743</strain>
    </source>
</reference>
<evidence type="ECO:0000256" key="3">
    <source>
        <dbReference type="ARBA" id="ARBA00023002"/>
    </source>
</evidence>
<evidence type="ECO:0000256" key="1">
    <source>
        <dbReference type="ARBA" id="ARBA00007905"/>
    </source>
</evidence>
<feature type="domain" description="NADP-dependent oxidoreductase" evidence="4">
    <location>
        <begin position="15"/>
        <end position="259"/>
    </location>
</feature>
<sequence length="274" mass="29997">MQYVTLNNGLTMPQLGFGVWQVPDDQARSAVEIAIEVGYRSIDTARIYANEKGTGQALAASGLPREELFVTTKLWNDDQGTDKALKAFDASLDRLGLDYVDLYLIHWPVPAQDAYVDTWKVLERIAAEGRAKAIGVSNFTEKTLGRLLAETDLVPAINQIELHPYLSQESMRGLNASHGILTEAWSPLGQGKGLLDDPVLVEIGEAHGKSAAQVVLRWHLQLGNVVIPKSVTPSRIAENFDVFDFALSDDDLNRIGSLDRDGRIGSDPDGFNVV</sequence>
<dbReference type="PANTHER" id="PTHR43827:SF3">
    <property type="entry name" value="NADP-DEPENDENT OXIDOREDUCTASE DOMAIN-CONTAINING PROTEIN"/>
    <property type="match status" value="1"/>
</dbReference>
<dbReference type="Proteomes" id="UP001183390">
    <property type="component" value="Unassembled WGS sequence"/>
</dbReference>